<evidence type="ECO:0000256" key="7">
    <source>
        <dbReference type="ARBA" id="ARBA00024355"/>
    </source>
</evidence>
<dbReference type="InterPro" id="IPR014001">
    <property type="entry name" value="Helicase_ATP-bd"/>
</dbReference>
<dbReference type="EMBL" id="LN679100">
    <property type="protein sequence ID" value="CEL52173.1"/>
    <property type="molecule type" value="Genomic_DNA"/>
</dbReference>
<evidence type="ECO:0000256" key="10">
    <source>
        <dbReference type="SAM" id="MobiDB-lite"/>
    </source>
</evidence>
<keyword evidence="5 9" id="KW-0067">ATP-binding</keyword>
<dbReference type="CDD" id="cd18787">
    <property type="entry name" value="SF2_C_DEAD"/>
    <property type="match status" value="1"/>
</dbReference>
<dbReference type="SMART" id="SM00490">
    <property type="entry name" value="HELICc"/>
    <property type="match status" value="1"/>
</dbReference>
<evidence type="ECO:0000256" key="2">
    <source>
        <dbReference type="ARBA" id="ARBA00022741"/>
    </source>
</evidence>
<evidence type="ECO:0000256" key="3">
    <source>
        <dbReference type="ARBA" id="ARBA00022801"/>
    </source>
</evidence>
<feature type="region of interest" description="Disordered" evidence="10">
    <location>
        <begin position="557"/>
        <end position="589"/>
    </location>
</feature>
<dbReference type="Pfam" id="PF00270">
    <property type="entry name" value="DEAD"/>
    <property type="match status" value="1"/>
</dbReference>
<dbReference type="InterPro" id="IPR044764">
    <property type="entry name" value="DDX52/Rok1_DEADc"/>
</dbReference>
<dbReference type="PROSITE" id="PS00039">
    <property type="entry name" value="DEAD_ATP_HELICASE"/>
    <property type="match status" value="1"/>
</dbReference>
<keyword evidence="4 9" id="KW-0347">Helicase</keyword>
<comment type="similarity">
    <text evidence="7">Belongs to the DEAD box helicase family. DDX52/ROK1 subfamily.</text>
</comment>
<dbReference type="STRING" id="1108050.A0A0B7F7K1"/>
<dbReference type="OrthoDB" id="360161at2759"/>
<dbReference type="GO" id="GO:0016787">
    <property type="term" value="F:hydrolase activity"/>
    <property type="evidence" value="ECO:0007669"/>
    <property type="project" value="UniProtKB-KW"/>
</dbReference>
<keyword evidence="14" id="KW-1185">Reference proteome</keyword>
<dbReference type="SMART" id="SM00487">
    <property type="entry name" value="DEXDc"/>
    <property type="match status" value="1"/>
</dbReference>
<gene>
    <name evidence="13" type="ORF">RSOLAG1IB_00712</name>
</gene>
<organism evidence="13 14">
    <name type="scientific">Thanatephorus cucumeris (strain AG1-IB / isolate 7/3/14)</name>
    <name type="common">Lettuce bottom rot fungus</name>
    <name type="synonym">Rhizoctonia solani</name>
    <dbReference type="NCBI Taxonomy" id="1108050"/>
    <lineage>
        <taxon>Eukaryota</taxon>
        <taxon>Fungi</taxon>
        <taxon>Dikarya</taxon>
        <taxon>Basidiomycota</taxon>
        <taxon>Agaricomycotina</taxon>
        <taxon>Agaricomycetes</taxon>
        <taxon>Cantharellales</taxon>
        <taxon>Ceratobasidiaceae</taxon>
        <taxon>Rhizoctonia</taxon>
        <taxon>Rhizoctonia solani AG-1</taxon>
    </lineage>
</organism>
<dbReference type="GO" id="GO:0030490">
    <property type="term" value="P:maturation of SSU-rRNA"/>
    <property type="evidence" value="ECO:0007669"/>
    <property type="project" value="InterPro"/>
</dbReference>
<feature type="domain" description="Helicase ATP-binding" evidence="11">
    <location>
        <begin position="170"/>
        <end position="351"/>
    </location>
</feature>
<keyword evidence="6" id="KW-0694">RNA-binding</keyword>
<feature type="region of interest" description="Disordered" evidence="10">
    <location>
        <begin position="67"/>
        <end position="100"/>
    </location>
</feature>
<protein>
    <recommendedName>
        <fullName evidence="1">RNA helicase</fullName>
        <ecNumber evidence="1">3.6.4.13</ecNumber>
    </recommendedName>
</protein>
<evidence type="ECO:0000256" key="6">
    <source>
        <dbReference type="ARBA" id="ARBA00022884"/>
    </source>
</evidence>
<dbReference type="GO" id="GO:0003723">
    <property type="term" value="F:RNA binding"/>
    <property type="evidence" value="ECO:0007669"/>
    <property type="project" value="UniProtKB-KW"/>
</dbReference>
<evidence type="ECO:0000256" key="9">
    <source>
        <dbReference type="RuleBase" id="RU000492"/>
    </source>
</evidence>
<reference evidence="13 14" key="1">
    <citation type="submission" date="2014-11" db="EMBL/GenBank/DDBJ databases">
        <authorList>
            <person name="Wibberg Daniel"/>
        </authorList>
    </citation>
    <scope>NUCLEOTIDE SEQUENCE [LARGE SCALE GENOMIC DNA]</scope>
    <source>
        <strain evidence="13">Rhizoctonia solani AG1-IB 7/3/14</strain>
    </source>
</reference>
<dbReference type="GO" id="GO:0005524">
    <property type="term" value="F:ATP binding"/>
    <property type="evidence" value="ECO:0007669"/>
    <property type="project" value="UniProtKB-KW"/>
</dbReference>
<dbReference type="Proteomes" id="UP000059188">
    <property type="component" value="Unassembled WGS sequence"/>
</dbReference>
<feature type="compositionally biased region" description="Basic and acidic residues" evidence="10">
    <location>
        <begin position="571"/>
        <end position="589"/>
    </location>
</feature>
<feature type="domain" description="Helicase C-terminal" evidence="12">
    <location>
        <begin position="379"/>
        <end position="523"/>
    </location>
</feature>
<dbReference type="CDD" id="cd17957">
    <property type="entry name" value="DEADc_DDX52"/>
    <property type="match status" value="1"/>
</dbReference>
<evidence type="ECO:0000313" key="13">
    <source>
        <dbReference type="EMBL" id="CEL52173.1"/>
    </source>
</evidence>
<accession>A0A0B7F7K1</accession>
<evidence type="ECO:0000259" key="12">
    <source>
        <dbReference type="PROSITE" id="PS51194"/>
    </source>
</evidence>
<dbReference type="InterPro" id="IPR027417">
    <property type="entry name" value="P-loop_NTPase"/>
</dbReference>
<dbReference type="PANTHER" id="PTHR47959">
    <property type="entry name" value="ATP-DEPENDENT RNA HELICASE RHLE-RELATED"/>
    <property type="match status" value="1"/>
</dbReference>
<evidence type="ECO:0000259" key="11">
    <source>
        <dbReference type="PROSITE" id="PS51192"/>
    </source>
</evidence>
<evidence type="ECO:0000256" key="5">
    <source>
        <dbReference type="ARBA" id="ARBA00022840"/>
    </source>
</evidence>
<comment type="catalytic activity">
    <reaction evidence="8">
        <text>ATP + H2O = ADP + phosphate + H(+)</text>
        <dbReference type="Rhea" id="RHEA:13065"/>
        <dbReference type="ChEBI" id="CHEBI:15377"/>
        <dbReference type="ChEBI" id="CHEBI:15378"/>
        <dbReference type="ChEBI" id="CHEBI:30616"/>
        <dbReference type="ChEBI" id="CHEBI:43474"/>
        <dbReference type="ChEBI" id="CHEBI:456216"/>
        <dbReference type="EC" id="3.6.4.13"/>
    </reaction>
</comment>
<dbReference type="InterPro" id="IPR001650">
    <property type="entry name" value="Helicase_C-like"/>
</dbReference>
<feature type="compositionally biased region" description="Polar residues" evidence="10">
    <location>
        <begin position="27"/>
        <end position="43"/>
    </location>
</feature>
<dbReference type="InterPro" id="IPR011545">
    <property type="entry name" value="DEAD/DEAH_box_helicase_dom"/>
</dbReference>
<dbReference type="GO" id="GO:0005829">
    <property type="term" value="C:cytosol"/>
    <property type="evidence" value="ECO:0007669"/>
    <property type="project" value="TreeGrafter"/>
</dbReference>
<name>A0A0B7F7K1_THACB</name>
<evidence type="ECO:0000256" key="4">
    <source>
        <dbReference type="ARBA" id="ARBA00022806"/>
    </source>
</evidence>
<dbReference type="PROSITE" id="PS51192">
    <property type="entry name" value="HELICASE_ATP_BIND_1"/>
    <property type="match status" value="1"/>
</dbReference>
<keyword evidence="2 9" id="KW-0547">Nucleotide-binding</keyword>
<dbReference type="EC" id="3.6.4.13" evidence="1"/>
<keyword evidence="3 9" id="KW-0378">Hydrolase</keyword>
<dbReference type="GO" id="GO:0003724">
    <property type="term" value="F:RNA helicase activity"/>
    <property type="evidence" value="ECO:0007669"/>
    <property type="project" value="UniProtKB-EC"/>
</dbReference>
<evidence type="ECO:0000256" key="1">
    <source>
        <dbReference type="ARBA" id="ARBA00012552"/>
    </source>
</evidence>
<dbReference type="Pfam" id="PF00271">
    <property type="entry name" value="Helicase_C"/>
    <property type="match status" value="1"/>
</dbReference>
<dbReference type="SUPFAM" id="SSF52540">
    <property type="entry name" value="P-loop containing nucleoside triphosphate hydrolases"/>
    <property type="match status" value="1"/>
</dbReference>
<dbReference type="AlphaFoldDB" id="A0A0B7F7K1"/>
<evidence type="ECO:0000313" key="14">
    <source>
        <dbReference type="Proteomes" id="UP000059188"/>
    </source>
</evidence>
<sequence length="589" mass="64928">MEAFRLLSRGGAKFNKGRFRNDVDLFSNGNAENSKNVKSSTQDLAPGQLPPELDFFKYAKAASNENTSESVLPAKAVKTKEESESLQGKKRKRSDENKSEQCDLHVGSWILMGEEESLPKHRVTSSGNDVPSPISKFEDLSSKYKIPQRLLQNIENCGYDSPTGIQAHGIPVLLEGRHLIAISPTGTGKTMSYLLPIFSLLQSPASSKSPPENVGKGVRAVIVSPTRELAAQIYNECLKLAEGRKWRIVLYGKATGSTLAQPEVRDKVDIVVTTPLRLVDSLQKSLINLDNVRYLVLDEADRLLEGEFFAQTEEIVQSCGHPSLQKAVFSATLPAGAEAIANEYLDSPVRIVVGLKDSATSSVKQKLTFVGTESGKLLTLRQQLAAGFQPPVLIFVQSQERAQELSEELLYDGRNVDVLHSGRTKKQRSDAAERFQRGECHILVATEVMARGMDFAGVRLVINYDFPQSVQSYIHRIGRTGRAGREGEAVTYFTDADAPYLKMIANVLKASNNPVPEWMLKLPKPSKVKRRALKRKPVARKDVGVVAGRMVGKGDAIRRREMIAASKRRKTGESKPDSEEGKSEKAENL</sequence>
<feature type="region of interest" description="Disordered" evidence="10">
    <location>
        <begin position="26"/>
        <end position="48"/>
    </location>
</feature>
<dbReference type="InterPro" id="IPR050079">
    <property type="entry name" value="DEAD_box_RNA_helicase"/>
</dbReference>
<dbReference type="PROSITE" id="PS51194">
    <property type="entry name" value="HELICASE_CTER"/>
    <property type="match status" value="1"/>
</dbReference>
<proteinExistence type="inferred from homology"/>
<dbReference type="PANTHER" id="PTHR47959:SF15">
    <property type="entry name" value="RNA HELICASE"/>
    <property type="match status" value="1"/>
</dbReference>
<dbReference type="Gene3D" id="3.40.50.300">
    <property type="entry name" value="P-loop containing nucleotide triphosphate hydrolases"/>
    <property type="match status" value="2"/>
</dbReference>
<evidence type="ECO:0000256" key="8">
    <source>
        <dbReference type="ARBA" id="ARBA00047984"/>
    </source>
</evidence>
<dbReference type="InterPro" id="IPR000629">
    <property type="entry name" value="RNA-helicase_DEAD-box_CS"/>
</dbReference>